<dbReference type="EMBL" id="WNXC01000006">
    <property type="protein sequence ID" value="MBB2150454.1"/>
    <property type="molecule type" value="Genomic_DNA"/>
</dbReference>
<keyword evidence="4" id="KW-1185">Reference proteome</keyword>
<organism evidence="3 4">
    <name type="scientific">Pedobacter gandavensis</name>
    <dbReference type="NCBI Taxonomy" id="2679963"/>
    <lineage>
        <taxon>Bacteria</taxon>
        <taxon>Pseudomonadati</taxon>
        <taxon>Bacteroidota</taxon>
        <taxon>Sphingobacteriia</taxon>
        <taxon>Sphingobacteriales</taxon>
        <taxon>Sphingobacteriaceae</taxon>
        <taxon>Pedobacter</taxon>
    </lineage>
</organism>
<comment type="caution">
    <text evidence="3">The sequence shown here is derived from an EMBL/GenBank/DDBJ whole genome shotgun (WGS) entry which is preliminary data.</text>
</comment>
<name>A0ABR6EYY3_9SPHI</name>
<reference evidence="3 4" key="1">
    <citation type="submission" date="2019-11" db="EMBL/GenBank/DDBJ databases">
        <title>Description of Pedobacter sp. LMG 31462T.</title>
        <authorList>
            <person name="Carlier A."/>
            <person name="Qi S."/>
            <person name="Vandamme P."/>
        </authorList>
    </citation>
    <scope>NUCLEOTIDE SEQUENCE [LARGE SCALE GENOMIC DNA]</scope>
    <source>
        <strain evidence="3 4">LMG 31462</strain>
    </source>
</reference>
<dbReference type="InterPro" id="IPR032627">
    <property type="entry name" value="DUF4876"/>
</dbReference>
<evidence type="ECO:0000313" key="4">
    <source>
        <dbReference type="Proteomes" id="UP000636110"/>
    </source>
</evidence>
<evidence type="ECO:0000256" key="2">
    <source>
        <dbReference type="SAM" id="SignalP"/>
    </source>
</evidence>
<evidence type="ECO:0000313" key="3">
    <source>
        <dbReference type="EMBL" id="MBB2150454.1"/>
    </source>
</evidence>
<evidence type="ECO:0000256" key="1">
    <source>
        <dbReference type="SAM" id="MobiDB-lite"/>
    </source>
</evidence>
<feature type="chain" id="PRO_5046656936" evidence="2">
    <location>
        <begin position="19"/>
        <end position="439"/>
    </location>
</feature>
<dbReference type="Pfam" id="PF16215">
    <property type="entry name" value="DUF4876"/>
    <property type="match status" value="1"/>
</dbReference>
<accession>A0ABR6EYY3</accession>
<dbReference type="RefSeq" id="WP_182959444.1">
    <property type="nucleotide sequence ID" value="NZ_WNXC01000006.1"/>
</dbReference>
<keyword evidence="2" id="KW-0732">Signal</keyword>
<sequence>MKKLVLSLCLVASLLACKKDKTPGIQPIDVDVKLSYEIATYKLPIEKIIVKITNTHTNASQELATDTAGKVAFKSIPSGLYDIDAVVTISAIEYTRITGIPTENPVTFNASEKGKQIDATLNGVLDLRLIVGKSGDWLIKQIYYAGSDNTNGAVFRDQFLEFSNNTNQVLYADSLYFAQIYGRVSSVSANMNYTSTGQMDWSKSLNMDPGVNANSDYVYAKSLYMIPGTGKQYPVQPGASIIVAQTAINHKSPFTGNDGKVISVRNPELTIDLSTADFEAYYGDISGGKPFASDVDNPQVPNIEIIAPSGNDMILDANGRDGYVIFKVDRTQKVREWPQYPEPLKTAPSATAKKYFQIPIKHLIDGVEIQPNLPASRYPKKLNPGIDAGFTFVPAGNYSSQSVVRKTEKTVNGRRILKDTNNSSQDFDYLDRAQPRGFK</sequence>
<gene>
    <name evidence="3" type="ORF">GM920_16270</name>
</gene>
<feature type="signal peptide" evidence="2">
    <location>
        <begin position="1"/>
        <end position="18"/>
    </location>
</feature>
<protein>
    <submittedName>
        <fullName evidence="3">DUF4876 domain-containing protein</fullName>
    </submittedName>
</protein>
<feature type="compositionally biased region" description="Basic and acidic residues" evidence="1">
    <location>
        <begin position="429"/>
        <end position="439"/>
    </location>
</feature>
<dbReference type="PROSITE" id="PS51257">
    <property type="entry name" value="PROKAR_LIPOPROTEIN"/>
    <property type="match status" value="1"/>
</dbReference>
<feature type="region of interest" description="Disordered" evidence="1">
    <location>
        <begin position="417"/>
        <end position="439"/>
    </location>
</feature>
<proteinExistence type="predicted"/>
<dbReference type="Proteomes" id="UP000636110">
    <property type="component" value="Unassembled WGS sequence"/>
</dbReference>